<dbReference type="GO" id="GO:0110142">
    <property type="term" value="C:ubiquinone biosynthesis complex"/>
    <property type="evidence" value="ECO:0007669"/>
    <property type="project" value="UniProtKB-ARBA"/>
</dbReference>
<keyword evidence="10" id="KW-1185">Reference proteome</keyword>
<keyword evidence="5" id="KW-0274">FAD</keyword>
<protein>
    <submittedName>
        <fullName evidence="9">2-octaprenyl-6-methoxyphenyl hydroxylase</fullName>
    </submittedName>
</protein>
<evidence type="ECO:0000259" key="8">
    <source>
        <dbReference type="Pfam" id="PF01494"/>
    </source>
</evidence>
<dbReference type="GO" id="GO:0071949">
    <property type="term" value="F:FAD binding"/>
    <property type="evidence" value="ECO:0007669"/>
    <property type="project" value="InterPro"/>
</dbReference>
<dbReference type="InterPro" id="IPR002938">
    <property type="entry name" value="FAD-bd"/>
</dbReference>
<dbReference type="InterPro" id="IPR010971">
    <property type="entry name" value="UbiH/COQ6"/>
</dbReference>
<gene>
    <name evidence="9" type="primary">ubiH</name>
    <name evidence="9" type="ORF">JL2886_02072</name>
</gene>
<evidence type="ECO:0000256" key="3">
    <source>
        <dbReference type="ARBA" id="ARBA00005349"/>
    </source>
</evidence>
<keyword evidence="7" id="KW-0503">Monooxygenase</keyword>
<sequence>MDIPNARRILQGMKNSSDILIVGGGLNGPALALALAQTGHSVTVIDALPKVALKDEGFDGRGYALALASKRLLDRIGVWQHVADNAQPMLEIKASDGHAGEGPAPFFIHFDHTEIEDGPMGYMVEDRFLRRAFQQAMEDAPRITTVNGRRVVAQAPDQSGVTLTLDDGAELRGRMLVGSDGRKSGTAARAGIKRTGWDYGQTALVCAIDHEKPHHGIAHQFFMPAGPLAILPLPGNRSSIVWSEKTETAEAIQGLNDADYIAALKPRFGDFLGEISLAGKRFTYPLNLTLANSFIGDRMALIGDAAHGMHPIAGQGLNAGLRDVGALAEVLTEATRRGEDIGSSLVLDRYQQWRRFDTATLALATDTFNKLFSNDNPLLRLGRDIGMGLAGAVPGLRRGFMREAAGLTGDLPRLLQGKPI</sequence>
<dbReference type="InterPro" id="IPR018168">
    <property type="entry name" value="Ubi_Hdrlase_CS"/>
</dbReference>
<evidence type="ECO:0000313" key="9">
    <source>
        <dbReference type="EMBL" id="ANP36966.1"/>
    </source>
</evidence>
<evidence type="ECO:0000256" key="5">
    <source>
        <dbReference type="ARBA" id="ARBA00022827"/>
    </source>
</evidence>
<dbReference type="EMBL" id="CP015124">
    <property type="protein sequence ID" value="ANP36966.1"/>
    <property type="molecule type" value="Genomic_DNA"/>
</dbReference>
<accession>A0A1B0ZS42</accession>
<dbReference type="GO" id="GO:0006744">
    <property type="term" value="P:ubiquinone biosynthetic process"/>
    <property type="evidence" value="ECO:0007669"/>
    <property type="project" value="UniProtKB-UniPathway"/>
</dbReference>
<feature type="domain" description="FAD-binding" evidence="8">
    <location>
        <begin position="18"/>
        <end position="355"/>
    </location>
</feature>
<dbReference type="PROSITE" id="PS01304">
    <property type="entry name" value="UBIH"/>
    <property type="match status" value="1"/>
</dbReference>
<dbReference type="Gene3D" id="3.50.50.60">
    <property type="entry name" value="FAD/NAD(P)-binding domain"/>
    <property type="match status" value="2"/>
</dbReference>
<organism evidence="9 10">
    <name type="scientific">Phaeobacter gallaeciensis</name>
    <dbReference type="NCBI Taxonomy" id="60890"/>
    <lineage>
        <taxon>Bacteria</taxon>
        <taxon>Pseudomonadati</taxon>
        <taxon>Pseudomonadota</taxon>
        <taxon>Alphaproteobacteria</taxon>
        <taxon>Rhodobacterales</taxon>
        <taxon>Roseobacteraceae</taxon>
        <taxon>Phaeobacter</taxon>
    </lineage>
</organism>
<dbReference type="NCBIfam" id="TIGR01988">
    <property type="entry name" value="Ubi-OHases"/>
    <property type="match status" value="1"/>
</dbReference>
<dbReference type="AlphaFoldDB" id="A0A1B0ZS42"/>
<dbReference type="GO" id="GO:0004497">
    <property type="term" value="F:monooxygenase activity"/>
    <property type="evidence" value="ECO:0007669"/>
    <property type="project" value="UniProtKB-KW"/>
</dbReference>
<dbReference type="Pfam" id="PF01494">
    <property type="entry name" value="FAD_binding_3"/>
    <property type="match status" value="1"/>
</dbReference>
<dbReference type="SUPFAM" id="SSF51905">
    <property type="entry name" value="FAD/NAD(P)-binding domain"/>
    <property type="match status" value="1"/>
</dbReference>
<dbReference type="InterPro" id="IPR036188">
    <property type="entry name" value="FAD/NAD-bd_sf"/>
</dbReference>
<dbReference type="PANTHER" id="PTHR43876:SF7">
    <property type="entry name" value="UBIQUINONE BIOSYNTHESIS MONOOXYGENASE COQ6, MITOCHONDRIAL"/>
    <property type="match status" value="1"/>
</dbReference>
<dbReference type="PANTHER" id="PTHR43876">
    <property type="entry name" value="UBIQUINONE BIOSYNTHESIS MONOOXYGENASE COQ6, MITOCHONDRIAL"/>
    <property type="match status" value="1"/>
</dbReference>
<dbReference type="Proteomes" id="UP000092565">
    <property type="component" value="Chromosome"/>
</dbReference>
<comment type="pathway">
    <text evidence="2">Cofactor biosynthesis; ubiquinone biosynthesis.</text>
</comment>
<keyword evidence="4" id="KW-0285">Flavoprotein</keyword>
<dbReference type="PATRIC" id="fig|60890.4.peg.2008"/>
<comment type="cofactor">
    <cofactor evidence="1">
        <name>FAD</name>
        <dbReference type="ChEBI" id="CHEBI:57692"/>
    </cofactor>
</comment>
<evidence type="ECO:0000256" key="6">
    <source>
        <dbReference type="ARBA" id="ARBA00023002"/>
    </source>
</evidence>
<evidence type="ECO:0000256" key="4">
    <source>
        <dbReference type="ARBA" id="ARBA00022630"/>
    </source>
</evidence>
<dbReference type="InterPro" id="IPR051205">
    <property type="entry name" value="UbiH/COQ6_monooxygenase"/>
</dbReference>
<proteinExistence type="inferred from homology"/>
<dbReference type="UniPathway" id="UPA00232"/>
<keyword evidence="6" id="KW-0560">Oxidoreductase</keyword>
<dbReference type="GO" id="GO:0016705">
    <property type="term" value="F:oxidoreductase activity, acting on paired donors, with incorporation or reduction of molecular oxygen"/>
    <property type="evidence" value="ECO:0007669"/>
    <property type="project" value="InterPro"/>
</dbReference>
<evidence type="ECO:0000256" key="1">
    <source>
        <dbReference type="ARBA" id="ARBA00001974"/>
    </source>
</evidence>
<reference evidence="9 10" key="1">
    <citation type="submission" date="2016-04" db="EMBL/GenBank/DDBJ databases">
        <authorList>
            <person name="Evans L.H."/>
            <person name="Alamgir A."/>
            <person name="Owens N."/>
            <person name="Weber N.D."/>
            <person name="Virtaneva K."/>
            <person name="Barbian K."/>
            <person name="Babar A."/>
            <person name="Rosenke K."/>
        </authorList>
    </citation>
    <scope>NUCLEOTIDE SEQUENCE [LARGE SCALE GENOMIC DNA]</scope>
    <source>
        <strain evidence="9 10">JL2886</strain>
    </source>
</reference>
<dbReference type="FunFam" id="3.50.50.60:FF:000021">
    <property type="entry name" value="Ubiquinone biosynthesis monooxygenase COQ6"/>
    <property type="match status" value="1"/>
</dbReference>
<name>A0A1B0ZS42_9RHOB</name>
<evidence type="ECO:0000256" key="2">
    <source>
        <dbReference type="ARBA" id="ARBA00004749"/>
    </source>
</evidence>
<evidence type="ECO:0000256" key="7">
    <source>
        <dbReference type="ARBA" id="ARBA00023033"/>
    </source>
</evidence>
<evidence type="ECO:0000313" key="10">
    <source>
        <dbReference type="Proteomes" id="UP000092565"/>
    </source>
</evidence>
<comment type="similarity">
    <text evidence="3">Belongs to the UbiH/COQ6 family.</text>
</comment>
<dbReference type="PRINTS" id="PR00420">
    <property type="entry name" value="RNGMNOXGNASE"/>
</dbReference>